<evidence type="ECO:0008006" key="7">
    <source>
        <dbReference type="Google" id="ProtNLM"/>
    </source>
</evidence>
<accession>A0A558QV54</accession>
<dbReference type="Proteomes" id="UP000318681">
    <property type="component" value="Unassembled WGS sequence"/>
</dbReference>
<dbReference type="Pfam" id="PF00871">
    <property type="entry name" value="Acetate_kinase"/>
    <property type="match status" value="1"/>
</dbReference>
<evidence type="ECO:0000256" key="4">
    <source>
        <dbReference type="ARBA" id="ARBA00022840"/>
    </source>
</evidence>
<dbReference type="InterPro" id="IPR043129">
    <property type="entry name" value="ATPase_NBD"/>
</dbReference>
<proteinExistence type="predicted"/>
<name>A0A558QV54_9SPHN</name>
<evidence type="ECO:0000256" key="3">
    <source>
        <dbReference type="ARBA" id="ARBA00022777"/>
    </source>
</evidence>
<dbReference type="GO" id="GO:0005524">
    <property type="term" value="F:ATP binding"/>
    <property type="evidence" value="ECO:0007669"/>
    <property type="project" value="UniProtKB-KW"/>
</dbReference>
<evidence type="ECO:0000256" key="1">
    <source>
        <dbReference type="ARBA" id="ARBA00022679"/>
    </source>
</evidence>
<dbReference type="OrthoDB" id="9802453at2"/>
<organism evidence="5 6">
    <name type="scientific">Alterirhizorhabdus solaris</name>
    <dbReference type="NCBI Taxonomy" id="2529389"/>
    <lineage>
        <taxon>Bacteria</taxon>
        <taxon>Pseudomonadati</taxon>
        <taxon>Pseudomonadota</taxon>
        <taxon>Alphaproteobacteria</taxon>
        <taxon>Sphingomonadales</taxon>
        <taxon>Rhizorhabdaceae</taxon>
        <taxon>Alterirhizorhabdus</taxon>
    </lineage>
</organism>
<dbReference type="PANTHER" id="PTHR21060:SF15">
    <property type="entry name" value="ACETATE KINASE-RELATED"/>
    <property type="match status" value="1"/>
</dbReference>
<dbReference type="EMBL" id="VNIM01000100">
    <property type="protein sequence ID" value="TVV71031.1"/>
    <property type="molecule type" value="Genomic_DNA"/>
</dbReference>
<keyword evidence="2" id="KW-0547">Nucleotide-binding</keyword>
<keyword evidence="3" id="KW-0418">Kinase</keyword>
<keyword evidence="1" id="KW-0808">Transferase</keyword>
<protein>
    <recommendedName>
        <fullName evidence="7">Acetate kinase</fullName>
    </recommendedName>
</protein>
<dbReference type="AlphaFoldDB" id="A0A558QV54"/>
<sequence length="144" mass="15087">MSRAKGPMWCASICRPVQLYAVGGRSLPAQPPLYERDRGGQSARSAVAGDRRCGAPMRVLHADATDADAALAMVMFCRSVAEQIAAMMASFGGMDMIVFTGSIGEHDAIVRDTICTDLAWAGVPAGRSQRTCGAGAAGRRRSPA</sequence>
<comment type="caution">
    <text evidence="5">The sequence shown here is derived from an EMBL/GenBank/DDBJ whole genome shotgun (WGS) entry which is preliminary data.</text>
</comment>
<keyword evidence="4" id="KW-0067">ATP-binding</keyword>
<dbReference type="GO" id="GO:0008776">
    <property type="term" value="F:acetate kinase activity"/>
    <property type="evidence" value="ECO:0007669"/>
    <property type="project" value="TreeGrafter"/>
</dbReference>
<evidence type="ECO:0000313" key="6">
    <source>
        <dbReference type="Proteomes" id="UP000318681"/>
    </source>
</evidence>
<evidence type="ECO:0000313" key="5">
    <source>
        <dbReference type="EMBL" id="TVV71031.1"/>
    </source>
</evidence>
<evidence type="ECO:0000256" key="2">
    <source>
        <dbReference type="ARBA" id="ARBA00022741"/>
    </source>
</evidence>
<dbReference type="GO" id="GO:0006083">
    <property type="term" value="P:acetate metabolic process"/>
    <property type="evidence" value="ECO:0007669"/>
    <property type="project" value="TreeGrafter"/>
</dbReference>
<dbReference type="SUPFAM" id="SSF53067">
    <property type="entry name" value="Actin-like ATPase domain"/>
    <property type="match status" value="1"/>
</dbReference>
<gene>
    <name evidence="5" type="ORF">FOY91_17785</name>
</gene>
<dbReference type="Gene3D" id="3.30.420.40">
    <property type="match status" value="1"/>
</dbReference>
<dbReference type="InterPro" id="IPR000890">
    <property type="entry name" value="Aliphatic_acid_kin_short-chain"/>
</dbReference>
<reference evidence="5 6" key="1">
    <citation type="submission" date="2019-07" db="EMBL/GenBank/DDBJ databases">
        <title>Sphingomonas solaris sp. nov., isolated from a solar panel from Boston, Massachusetts.</title>
        <authorList>
            <person name="Tanner K."/>
            <person name="Pascual J."/>
            <person name="Mancuso C."/>
            <person name="Pereto J."/>
            <person name="Khalil A."/>
            <person name="Vilanova C."/>
        </authorList>
    </citation>
    <scope>NUCLEOTIDE SEQUENCE [LARGE SCALE GENOMIC DNA]</scope>
    <source>
        <strain evidence="5 6">R4DWN</strain>
    </source>
</reference>
<keyword evidence="6" id="KW-1185">Reference proteome</keyword>
<dbReference type="PANTHER" id="PTHR21060">
    <property type="entry name" value="ACETATE KINASE"/>
    <property type="match status" value="1"/>
</dbReference>